<evidence type="ECO:0000313" key="7">
    <source>
        <dbReference type="EMBL" id="HGQ35424.1"/>
    </source>
</evidence>
<name>A0A7C4JKH5_9CREN</name>
<evidence type="ECO:0000256" key="3">
    <source>
        <dbReference type="ARBA" id="ARBA00022723"/>
    </source>
</evidence>
<dbReference type="GO" id="GO:0003824">
    <property type="term" value="F:catalytic activity"/>
    <property type="evidence" value="ECO:0007669"/>
    <property type="project" value="InterPro"/>
</dbReference>
<dbReference type="CDD" id="cd01335">
    <property type="entry name" value="Radical_SAM"/>
    <property type="match status" value="1"/>
</dbReference>
<evidence type="ECO:0000256" key="5">
    <source>
        <dbReference type="ARBA" id="ARBA00023014"/>
    </source>
</evidence>
<dbReference type="InterPro" id="IPR007197">
    <property type="entry name" value="rSAM"/>
</dbReference>
<dbReference type="SFLD" id="SFLDS00029">
    <property type="entry name" value="Radical_SAM"/>
    <property type="match status" value="1"/>
</dbReference>
<comment type="caution">
    <text evidence="8">The sequence shown here is derived from an EMBL/GenBank/DDBJ whole genome shotgun (WGS) entry which is preliminary data.</text>
</comment>
<dbReference type="InterPro" id="IPR058240">
    <property type="entry name" value="rSAM_sf"/>
</dbReference>
<dbReference type="AlphaFoldDB" id="A0A7C4JKH5"/>
<keyword evidence="2" id="KW-0949">S-adenosyl-L-methionine</keyword>
<dbReference type="InterPro" id="IPR023404">
    <property type="entry name" value="rSAM_horseshoe"/>
</dbReference>
<dbReference type="PANTHER" id="PTHR43409:SF17">
    <property type="entry name" value="METHYLTHIOTRANSFERASE MJ0865-RELATED"/>
    <property type="match status" value="1"/>
</dbReference>
<dbReference type="SUPFAM" id="SSF102114">
    <property type="entry name" value="Radical SAM enzymes"/>
    <property type="match status" value="1"/>
</dbReference>
<evidence type="ECO:0000256" key="2">
    <source>
        <dbReference type="ARBA" id="ARBA00022691"/>
    </source>
</evidence>
<dbReference type="SMART" id="SM00729">
    <property type="entry name" value="Elp3"/>
    <property type="match status" value="1"/>
</dbReference>
<dbReference type="Pfam" id="PF04055">
    <property type="entry name" value="Radical_SAM"/>
    <property type="match status" value="1"/>
</dbReference>
<keyword evidence="3" id="KW-0479">Metal-binding</keyword>
<gene>
    <name evidence="8" type="ORF">ENU08_08040</name>
    <name evidence="7" type="ORF">ENU41_01935</name>
</gene>
<dbReference type="GO" id="GO:0051536">
    <property type="term" value="F:iron-sulfur cluster binding"/>
    <property type="evidence" value="ECO:0007669"/>
    <property type="project" value="UniProtKB-KW"/>
</dbReference>
<dbReference type="Gene3D" id="3.80.30.20">
    <property type="entry name" value="tm_1862 like domain"/>
    <property type="match status" value="1"/>
</dbReference>
<evidence type="ECO:0000256" key="1">
    <source>
        <dbReference type="ARBA" id="ARBA00001966"/>
    </source>
</evidence>
<dbReference type="EMBL" id="DTCK01000010">
    <property type="protein sequence ID" value="HGQ35424.1"/>
    <property type="molecule type" value="Genomic_DNA"/>
</dbReference>
<protein>
    <submittedName>
        <fullName evidence="8">Radical SAM protein</fullName>
    </submittedName>
</protein>
<organism evidence="8">
    <name type="scientific">Ignisphaera aggregans</name>
    <dbReference type="NCBI Taxonomy" id="334771"/>
    <lineage>
        <taxon>Archaea</taxon>
        <taxon>Thermoproteota</taxon>
        <taxon>Thermoprotei</taxon>
        <taxon>Desulfurococcales</taxon>
        <taxon>Desulfurococcaceae</taxon>
        <taxon>Ignisphaera</taxon>
    </lineage>
</organism>
<dbReference type="EMBL" id="DTBD01000072">
    <property type="protein sequence ID" value="HGQ65178.1"/>
    <property type="molecule type" value="Genomic_DNA"/>
</dbReference>
<dbReference type="PANTHER" id="PTHR43409">
    <property type="entry name" value="ANAEROBIC MAGNESIUM-PROTOPORPHYRIN IX MONOMETHYL ESTER CYCLASE-RELATED"/>
    <property type="match status" value="1"/>
</dbReference>
<reference evidence="8" key="1">
    <citation type="journal article" date="2020" name="mSystems">
        <title>Genome- and Community-Level Interaction Insights into Carbon Utilization and Element Cycling Functions of Hydrothermarchaeota in Hydrothermal Sediment.</title>
        <authorList>
            <person name="Zhou Z."/>
            <person name="Liu Y."/>
            <person name="Xu W."/>
            <person name="Pan J."/>
            <person name="Luo Z.H."/>
            <person name="Li M."/>
        </authorList>
    </citation>
    <scope>NUCLEOTIDE SEQUENCE [LARGE SCALE GENOMIC DNA]</scope>
    <source>
        <strain evidence="8">SpSt-637</strain>
        <strain evidence="7">SpSt-667</strain>
    </source>
</reference>
<evidence type="ECO:0000259" key="6">
    <source>
        <dbReference type="PROSITE" id="PS51918"/>
    </source>
</evidence>
<proteinExistence type="predicted"/>
<accession>A0A7C4JKH5</accession>
<keyword evidence="4" id="KW-0408">Iron</keyword>
<evidence type="ECO:0000256" key="4">
    <source>
        <dbReference type="ARBA" id="ARBA00023004"/>
    </source>
</evidence>
<comment type="cofactor">
    <cofactor evidence="1">
        <name>[4Fe-4S] cluster</name>
        <dbReference type="ChEBI" id="CHEBI:49883"/>
    </cofactor>
</comment>
<dbReference type="InterPro" id="IPR006638">
    <property type="entry name" value="Elp3/MiaA/NifB-like_rSAM"/>
</dbReference>
<dbReference type="Gene3D" id="3.40.50.280">
    <property type="entry name" value="Cobalamin-binding domain"/>
    <property type="match status" value="1"/>
</dbReference>
<dbReference type="PROSITE" id="PS51918">
    <property type="entry name" value="RADICAL_SAM"/>
    <property type="match status" value="1"/>
</dbReference>
<keyword evidence="5" id="KW-0411">Iron-sulfur</keyword>
<dbReference type="InterPro" id="IPR051198">
    <property type="entry name" value="BchE-like"/>
</dbReference>
<feature type="domain" description="Radical SAM core" evidence="6">
    <location>
        <begin position="212"/>
        <end position="466"/>
    </location>
</feature>
<evidence type="ECO:0000313" key="8">
    <source>
        <dbReference type="EMBL" id="HGQ65178.1"/>
    </source>
</evidence>
<dbReference type="GO" id="GO:0046872">
    <property type="term" value="F:metal ion binding"/>
    <property type="evidence" value="ECO:0007669"/>
    <property type="project" value="UniProtKB-KW"/>
</dbReference>
<sequence length="547" mass="62116">MEKVLVVDANARLKGKKLTTLDVVGVGPRLVTALLKYYGFEAILQPYENVLGNKNLMKQFDVLAVSFMISDTLAVEKLLHQWRKVKDKKGVVVLGGPGTLSFRALNVLDFDLAFLGEVEYTFYEIFYRKGFKLFREITEHVADENEIPSGTAIKKKNQVIDGGLAPWAPKDLLFNVIPEVNDVRNYPFFWACRIYVEAVRGCSNFRRPRFTTLGKECINCSICIVGKLSERIYCPVEIPPGCGYCGVTLVHGYPRSRNPYSIIEEVRRLLKLGITRVVLSAPDFLDYYREQKVEEPLTDPCNPSPNLEAIEKLLKEITNVESIVEGKASILVENIKACLVDEYVAEILGRYLKGSAIYIGLESCSDKLLEVVGRPNKCVDVLRAIELLTKYGLKPYVYIMYRTPFESIDDLSKTINVIPYLENLGVERIVLYRFRPLPRTAFETTRENTNAEYLKYVEALKANVKEFNERAKVNLVGRILDVVIASEYPRNRRYLVTYPLRHGPVVLLRASKNLIGCVARVRVTKVVSDRIVIGTLVSIRHRILSVK</sequence>
<dbReference type="SFLD" id="SFLDG01082">
    <property type="entry name" value="B12-binding_domain_containing"/>
    <property type="match status" value="1"/>
</dbReference>